<dbReference type="EMBL" id="RYZH01000005">
    <property type="protein sequence ID" value="RUL89010.1"/>
    <property type="molecule type" value="Genomic_DNA"/>
</dbReference>
<comment type="similarity">
    <text evidence="1">Belongs to the bacterial ribosomal protein bL33 family.</text>
</comment>
<dbReference type="NCBIfam" id="TIGR01023">
    <property type="entry name" value="rpmG_bact"/>
    <property type="match status" value="1"/>
</dbReference>
<evidence type="ECO:0000256" key="1">
    <source>
        <dbReference type="ARBA" id="ARBA00007596"/>
    </source>
</evidence>
<keyword evidence="7" id="KW-1185">Reference proteome</keyword>
<dbReference type="GO" id="GO:0006412">
    <property type="term" value="P:translation"/>
    <property type="evidence" value="ECO:0007669"/>
    <property type="project" value="InterPro"/>
</dbReference>
<evidence type="ECO:0000256" key="5">
    <source>
        <dbReference type="ARBA" id="ARBA00035488"/>
    </source>
</evidence>
<dbReference type="AlphaFoldDB" id="A0A432MNW4"/>
<dbReference type="GO" id="GO:0003735">
    <property type="term" value="F:structural constituent of ribosome"/>
    <property type="evidence" value="ECO:0007669"/>
    <property type="project" value="InterPro"/>
</dbReference>
<keyword evidence="2 6" id="KW-0689">Ribosomal protein</keyword>
<protein>
    <recommendedName>
        <fullName evidence="4">Large ribosomal subunit protein bL33</fullName>
    </recommendedName>
    <alternativeName>
        <fullName evidence="5">50S ribosomal protein L33</fullName>
    </alternativeName>
</protein>
<dbReference type="GO" id="GO:0005840">
    <property type="term" value="C:ribosome"/>
    <property type="evidence" value="ECO:0007669"/>
    <property type="project" value="UniProtKB-KW"/>
</dbReference>
<evidence type="ECO:0000256" key="3">
    <source>
        <dbReference type="ARBA" id="ARBA00023274"/>
    </source>
</evidence>
<evidence type="ECO:0000256" key="4">
    <source>
        <dbReference type="ARBA" id="ARBA00035176"/>
    </source>
</evidence>
<keyword evidence="3" id="KW-0687">Ribonucleoprotein</keyword>
<dbReference type="InterPro" id="IPR038584">
    <property type="entry name" value="Ribosomal_bL33_sf"/>
</dbReference>
<sequence length="59" mass="6770">MAKKAAGREYVWLQCSETGDLNYRISVNTRGGIPEGLQGGLKKYCPRVRRHTLHKIKRK</sequence>
<comment type="caution">
    <text evidence="6">The sequence shown here is derived from an EMBL/GenBank/DDBJ whole genome shotgun (WGS) entry which is preliminary data.</text>
</comment>
<evidence type="ECO:0000313" key="6">
    <source>
        <dbReference type="EMBL" id="RUL89010.1"/>
    </source>
</evidence>
<dbReference type="GO" id="GO:1990904">
    <property type="term" value="C:ribonucleoprotein complex"/>
    <property type="evidence" value="ECO:0007669"/>
    <property type="project" value="UniProtKB-KW"/>
</dbReference>
<dbReference type="SUPFAM" id="SSF57829">
    <property type="entry name" value="Zn-binding ribosomal proteins"/>
    <property type="match status" value="1"/>
</dbReference>
<proteinExistence type="inferred from homology"/>
<evidence type="ECO:0000313" key="7">
    <source>
        <dbReference type="Proteomes" id="UP000280296"/>
    </source>
</evidence>
<reference evidence="6 7" key="2">
    <citation type="submission" date="2019-01" db="EMBL/GenBank/DDBJ databases">
        <title>Tautonia sociabilis, a novel thermotolerant planctomycete of Isosphaeraceae family, isolated from a 4000 m deep subterranean habitat.</title>
        <authorList>
            <person name="Kovaleva O.L."/>
            <person name="Elcheninov A.G."/>
            <person name="Van Heerden E."/>
            <person name="Toshchakov S.V."/>
            <person name="Novikov A."/>
            <person name="Bonch-Osmolovskaya E.A."/>
            <person name="Kublanov I.V."/>
        </authorList>
    </citation>
    <scope>NUCLEOTIDE SEQUENCE [LARGE SCALE GENOMIC DNA]</scope>
    <source>
        <strain evidence="6 7">GM2012</strain>
    </source>
</reference>
<reference evidence="6 7" key="1">
    <citation type="submission" date="2018-12" db="EMBL/GenBank/DDBJ databases">
        <authorList>
            <person name="Toschakov S.V."/>
        </authorList>
    </citation>
    <scope>NUCLEOTIDE SEQUENCE [LARGE SCALE GENOMIC DNA]</scope>
    <source>
        <strain evidence="6 7">GM2012</strain>
    </source>
</reference>
<name>A0A432MNW4_9BACT</name>
<dbReference type="InterPro" id="IPR001705">
    <property type="entry name" value="Ribosomal_bL33"/>
</dbReference>
<dbReference type="OrthoDB" id="197660at2"/>
<accession>A0A432MNW4</accession>
<dbReference type="Gene3D" id="2.20.28.120">
    <property type="entry name" value="Ribosomal protein L33"/>
    <property type="match status" value="1"/>
</dbReference>
<dbReference type="InterPro" id="IPR011332">
    <property type="entry name" value="Ribosomal_zn-bd"/>
</dbReference>
<dbReference type="RefSeq" id="WP_126724004.1">
    <property type="nucleotide sequence ID" value="NZ_RYZH01000005.1"/>
</dbReference>
<gene>
    <name evidence="6" type="primary">rpmG</name>
    <name evidence="6" type="ORF">TsocGM_03880</name>
</gene>
<organism evidence="6 7">
    <name type="scientific">Tautonia sociabilis</name>
    <dbReference type="NCBI Taxonomy" id="2080755"/>
    <lineage>
        <taxon>Bacteria</taxon>
        <taxon>Pseudomonadati</taxon>
        <taxon>Planctomycetota</taxon>
        <taxon>Planctomycetia</taxon>
        <taxon>Isosphaerales</taxon>
        <taxon>Isosphaeraceae</taxon>
        <taxon>Tautonia</taxon>
    </lineage>
</organism>
<dbReference type="Pfam" id="PF00471">
    <property type="entry name" value="Ribosomal_L33"/>
    <property type="match status" value="1"/>
</dbReference>
<dbReference type="GO" id="GO:0005737">
    <property type="term" value="C:cytoplasm"/>
    <property type="evidence" value="ECO:0007669"/>
    <property type="project" value="UniProtKB-ARBA"/>
</dbReference>
<dbReference type="Proteomes" id="UP000280296">
    <property type="component" value="Unassembled WGS sequence"/>
</dbReference>
<evidence type="ECO:0000256" key="2">
    <source>
        <dbReference type="ARBA" id="ARBA00022980"/>
    </source>
</evidence>